<evidence type="ECO:0000259" key="2">
    <source>
        <dbReference type="SMART" id="SM00903"/>
    </source>
</evidence>
<dbReference type="Proteomes" id="UP000252698">
    <property type="component" value="Chromosome"/>
</dbReference>
<dbReference type="GeneID" id="95519712"/>
<accession>A0A2Z5JDZ8</accession>
<dbReference type="InterPro" id="IPR012349">
    <property type="entry name" value="Split_barrel_FMN-bd"/>
</dbReference>
<dbReference type="Gene3D" id="2.30.110.10">
    <property type="entry name" value="Electron Transport, Fmn-binding Protein, Chain A"/>
    <property type="match status" value="1"/>
</dbReference>
<dbReference type="PANTHER" id="PTHR30466:SF1">
    <property type="entry name" value="FMN REDUCTASE (NADH) RUTF"/>
    <property type="match status" value="1"/>
</dbReference>
<sequence>MTSPIGTARRPVVETTVWSAARRFPTGVSVVTVGSGDAVHGSTVSAFSFVSHEPPLISVCLQNDSSLLPRITQHRVFTVNVLAAHQAALARHFASRTRSPGRAQFQAVQWTPGEDGVPRLRSALSWLHCRVHECVPAGDHMVVLATVTACAAESDQAPLLYFAGHLHPGHIRIEEETT</sequence>
<dbReference type="Pfam" id="PF01613">
    <property type="entry name" value="Flavin_Reduct"/>
    <property type="match status" value="1"/>
</dbReference>
<dbReference type="AlphaFoldDB" id="A0A2Z5JDZ8"/>
<keyword evidence="1" id="KW-0560">Oxidoreductase</keyword>
<dbReference type="GO" id="GO:0010181">
    <property type="term" value="F:FMN binding"/>
    <property type="evidence" value="ECO:0007669"/>
    <property type="project" value="InterPro"/>
</dbReference>
<dbReference type="KEGG" id="sata:C5746_14655"/>
<dbReference type="PANTHER" id="PTHR30466">
    <property type="entry name" value="FLAVIN REDUCTASE"/>
    <property type="match status" value="1"/>
</dbReference>
<name>A0A2Z5JDZ8_STRAR</name>
<reference evidence="3 4" key="1">
    <citation type="journal article" date="2018" name="Front. Microbiol.">
        <title>Genome Sequencing of Streptomyces atratus SCSIOZH16 and Activation Production of Nocardamine via Metabolic Engineering.</title>
        <authorList>
            <person name="Li Y."/>
            <person name="Zhang C."/>
            <person name="Liu C."/>
            <person name="Ju J."/>
            <person name="Ma J."/>
        </authorList>
    </citation>
    <scope>NUCLEOTIDE SEQUENCE [LARGE SCALE GENOMIC DNA]</scope>
    <source>
        <strain evidence="3 4">SCSIO_ZH16</strain>
    </source>
</reference>
<evidence type="ECO:0000313" key="4">
    <source>
        <dbReference type="Proteomes" id="UP000252698"/>
    </source>
</evidence>
<gene>
    <name evidence="3" type="ORF">C5746_14655</name>
</gene>
<dbReference type="SMART" id="SM00903">
    <property type="entry name" value="Flavin_Reduct"/>
    <property type="match status" value="1"/>
</dbReference>
<proteinExistence type="predicted"/>
<dbReference type="InterPro" id="IPR002563">
    <property type="entry name" value="Flavin_Rdtase-like_dom"/>
</dbReference>
<dbReference type="EMBL" id="CP027306">
    <property type="protein sequence ID" value="AXE77975.1"/>
    <property type="molecule type" value="Genomic_DNA"/>
</dbReference>
<evidence type="ECO:0000256" key="1">
    <source>
        <dbReference type="ARBA" id="ARBA00023002"/>
    </source>
</evidence>
<organism evidence="3 4">
    <name type="scientific">Streptomyces atratus</name>
    <dbReference type="NCBI Taxonomy" id="1893"/>
    <lineage>
        <taxon>Bacteria</taxon>
        <taxon>Bacillati</taxon>
        <taxon>Actinomycetota</taxon>
        <taxon>Actinomycetes</taxon>
        <taxon>Kitasatosporales</taxon>
        <taxon>Streptomycetaceae</taxon>
        <taxon>Streptomyces</taxon>
    </lineage>
</organism>
<dbReference type="SUPFAM" id="SSF50475">
    <property type="entry name" value="FMN-binding split barrel"/>
    <property type="match status" value="1"/>
</dbReference>
<evidence type="ECO:0000313" key="3">
    <source>
        <dbReference type="EMBL" id="AXE77975.1"/>
    </source>
</evidence>
<protein>
    <submittedName>
        <fullName evidence="3">Flavin reductase</fullName>
    </submittedName>
</protein>
<dbReference type="RefSeq" id="WP_114244574.1">
    <property type="nucleotide sequence ID" value="NZ_CP027306.1"/>
</dbReference>
<feature type="domain" description="Flavin reductase like" evidence="2">
    <location>
        <begin position="21"/>
        <end position="168"/>
    </location>
</feature>
<dbReference type="GO" id="GO:0042602">
    <property type="term" value="F:riboflavin reductase (NADPH) activity"/>
    <property type="evidence" value="ECO:0007669"/>
    <property type="project" value="TreeGrafter"/>
</dbReference>
<dbReference type="InterPro" id="IPR050268">
    <property type="entry name" value="NADH-dep_flavin_reductase"/>
</dbReference>